<dbReference type="STRING" id="1296121.A0A1A6AD86"/>
<dbReference type="PANTHER" id="PTHR43420:SF47">
    <property type="entry name" value="N-ACETYLTRANSFERASE DOMAIN-CONTAINING PROTEIN"/>
    <property type="match status" value="1"/>
</dbReference>
<organism evidence="5">
    <name type="scientific">Kwoniella dejecticola CBS 10117</name>
    <dbReference type="NCBI Taxonomy" id="1296121"/>
    <lineage>
        <taxon>Eukaryota</taxon>
        <taxon>Fungi</taxon>
        <taxon>Dikarya</taxon>
        <taxon>Basidiomycota</taxon>
        <taxon>Agaricomycotina</taxon>
        <taxon>Tremellomycetes</taxon>
        <taxon>Tremellales</taxon>
        <taxon>Cryptococcaceae</taxon>
        <taxon>Kwoniella</taxon>
    </lineage>
</organism>
<evidence type="ECO:0000313" key="7">
    <source>
        <dbReference type="Proteomes" id="UP000078595"/>
    </source>
</evidence>
<dbReference type="PANTHER" id="PTHR43420">
    <property type="entry name" value="ACETYLTRANSFERASE"/>
    <property type="match status" value="1"/>
</dbReference>
<proteinExistence type="predicted"/>
<dbReference type="GO" id="GO:0016747">
    <property type="term" value="F:acyltransferase activity, transferring groups other than amino-acyl groups"/>
    <property type="evidence" value="ECO:0007669"/>
    <property type="project" value="InterPro"/>
</dbReference>
<dbReference type="InterPro" id="IPR016181">
    <property type="entry name" value="Acyl_CoA_acyltransferase"/>
</dbReference>
<dbReference type="InterPro" id="IPR000182">
    <property type="entry name" value="GNAT_dom"/>
</dbReference>
<dbReference type="CDD" id="cd04301">
    <property type="entry name" value="NAT_SF"/>
    <property type="match status" value="1"/>
</dbReference>
<dbReference type="InterPro" id="IPR050680">
    <property type="entry name" value="YpeA/RimI_acetyltransf"/>
</dbReference>
<reference evidence="6" key="2">
    <citation type="submission" date="2013-07" db="EMBL/GenBank/DDBJ databases">
        <authorList>
            <consortium name="The Broad Institute Genome Sequencing Platform"/>
            <person name="Cuomo C."/>
            <person name="Litvintseva A."/>
            <person name="Chen Y."/>
            <person name="Heitman J."/>
            <person name="Sun S."/>
            <person name="Springer D."/>
            <person name="Dromer F."/>
            <person name="Young S.K."/>
            <person name="Zeng Q."/>
            <person name="Gargeya S."/>
            <person name="Fitzgerald M."/>
            <person name="Abouelleil A."/>
            <person name="Alvarado L."/>
            <person name="Berlin A.M."/>
            <person name="Chapman S.B."/>
            <person name="Dewar J."/>
            <person name="Goldberg J."/>
            <person name="Griggs A."/>
            <person name="Gujja S."/>
            <person name="Hansen M."/>
            <person name="Howarth C."/>
            <person name="Imamovic A."/>
            <person name="Larimer J."/>
            <person name="McCowan C."/>
            <person name="Murphy C."/>
            <person name="Pearson M."/>
            <person name="Priest M."/>
            <person name="Roberts A."/>
            <person name="Saif S."/>
            <person name="Shea T."/>
            <person name="Sykes S."/>
            <person name="Wortman J."/>
            <person name="Nusbaum C."/>
            <person name="Birren B."/>
        </authorList>
    </citation>
    <scope>NUCLEOTIDE SEQUENCE</scope>
    <source>
        <strain evidence="6">CBS 10117</strain>
    </source>
</reference>
<dbReference type="Gene3D" id="3.40.630.30">
    <property type="match status" value="1"/>
</dbReference>
<dbReference type="EMBL" id="KI894028">
    <property type="protein sequence ID" value="OBR88014.1"/>
    <property type="molecule type" value="Genomic_DNA"/>
</dbReference>
<keyword evidence="2" id="KW-0012">Acyltransferase</keyword>
<dbReference type="OrthoDB" id="9975416at2759"/>
<dbReference type="SUPFAM" id="SSF55729">
    <property type="entry name" value="Acyl-CoA N-acyltransferases (Nat)"/>
    <property type="match status" value="1"/>
</dbReference>
<dbReference type="AlphaFoldDB" id="A0A1A6AD86"/>
<dbReference type="Pfam" id="PF00583">
    <property type="entry name" value="Acetyltransf_1"/>
    <property type="match status" value="1"/>
</dbReference>
<dbReference type="Proteomes" id="UP000078595">
    <property type="component" value="Chromosome 2"/>
</dbReference>
<protein>
    <recommendedName>
        <fullName evidence="4">N-acetyltransferase domain-containing protein</fullName>
    </recommendedName>
</protein>
<dbReference type="KEGG" id="kdj:28965929"/>
<dbReference type="PROSITE" id="PS51186">
    <property type="entry name" value="GNAT"/>
    <property type="match status" value="1"/>
</dbReference>
<evidence type="ECO:0000313" key="6">
    <source>
        <dbReference type="EMBL" id="WWC59086.1"/>
    </source>
</evidence>
<feature type="domain" description="N-acetyltransferase" evidence="4">
    <location>
        <begin position="28"/>
        <end position="214"/>
    </location>
</feature>
<keyword evidence="7" id="KW-1185">Reference proteome</keyword>
<feature type="region of interest" description="Disordered" evidence="3">
    <location>
        <begin position="1"/>
        <end position="27"/>
    </location>
</feature>
<dbReference type="RefSeq" id="XP_018265856.1">
    <property type="nucleotide sequence ID" value="XM_018405575.1"/>
</dbReference>
<evidence type="ECO:0000313" key="5">
    <source>
        <dbReference type="EMBL" id="OBR88014.1"/>
    </source>
</evidence>
<dbReference type="GeneID" id="28965929"/>
<evidence type="ECO:0000259" key="4">
    <source>
        <dbReference type="PROSITE" id="PS51186"/>
    </source>
</evidence>
<evidence type="ECO:0000256" key="1">
    <source>
        <dbReference type="ARBA" id="ARBA00022679"/>
    </source>
</evidence>
<accession>A0A1A6AD86</accession>
<feature type="compositionally biased region" description="Low complexity" evidence="3">
    <location>
        <begin position="13"/>
        <end position="25"/>
    </location>
</feature>
<evidence type="ECO:0000256" key="3">
    <source>
        <dbReference type="SAM" id="MobiDB-lite"/>
    </source>
</evidence>
<sequence length="214" mass="23392">MTHPPAEPTHADPSTGTSTPTTSSSLQYTIRNGTPDDAAAISELMIEVFGRSFGHSCTPEELVKYNDEVLSPSAIRGDITNPKCTWVLAVSMSISSGSSPKSTTDAREKEEELLGIVQLTKDSYETCLTLPEPIELQRIYLSYKAHGTGLAKALIQQAEAQARGMGYKSIWLGAWEENARAKAFYKKMGYRIVGGHVFDIGGSKQRDDVMEKML</sequence>
<dbReference type="EMBL" id="CP144531">
    <property type="protein sequence ID" value="WWC59086.1"/>
    <property type="molecule type" value="Genomic_DNA"/>
</dbReference>
<evidence type="ECO:0000256" key="2">
    <source>
        <dbReference type="ARBA" id="ARBA00023315"/>
    </source>
</evidence>
<keyword evidence="1" id="KW-0808">Transferase</keyword>
<name>A0A1A6AD86_9TREE</name>
<gene>
    <name evidence="5" type="ORF">I303_02230</name>
    <name evidence="6" type="ORF">I303_101634</name>
</gene>
<reference evidence="6" key="3">
    <citation type="submission" date="2024-02" db="EMBL/GenBank/DDBJ databases">
        <title>Comparative genomics of Cryptococcus and Kwoniella reveals pathogenesis evolution and contrasting modes of karyotype evolution via chromosome fusion or intercentromeric recombination.</title>
        <authorList>
            <person name="Coelho M.A."/>
            <person name="David-Palma M."/>
            <person name="Shea T."/>
            <person name="Bowers K."/>
            <person name="McGinley-Smith S."/>
            <person name="Mohammad A.W."/>
            <person name="Gnirke A."/>
            <person name="Yurkov A.M."/>
            <person name="Nowrousian M."/>
            <person name="Sun S."/>
            <person name="Cuomo C.A."/>
            <person name="Heitman J."/>
        </authorList>
    </citation>
    <scope>NUCLEOTIDE SEQUENCE</scope>
    <source>
        <strain evidence="6">CBS 10117</strain>
    </source>
</reference>
<dbReference type="VEuPathDB" id="FungiDB:I303_02230"/>
<reference evidence="5" key="1">
    <citation type="submission" date="2013-07" db="EMBL/GenBank/DDBJ databases">
        <title>The Genome Sequence of Cryptococcus dejecticola CBS10117.</title>
        <authorList>
            <consortium name="The Broad Institute Genome Sequencing Platform"/>
            <person name="Cuomo C."/>
            <person name="Litvintseva A."/>
            <person name="Chen Y."/>
            <person name="Heitman J."/>
            <person name="Sun S."/>
            <person name="Springer D."/>
            <person name="Dromer F."/>
            <person name="Young S.K."/>
            <person name="Zeng Q."/>
            <person name="Gargeya S."/>
            <person name="Fitzgerald M."/>
            <person name="Abouelleil A."/>
            <person name="Alvarado L."/>
            <person name="Berlin A.M."/>
            <person name="Chapman S.B."/>
            <person name="Dewar J."/>
            <person name="Goldberg J."/>
            <person name="Griggs A."/>
            <person name="Gujja S."/>
            <person name="Hansen M."/>
            <person name="Howarth C."/>
            <person name="Imamovic A."/>
            <person name="Larimer J."/>
            <person name="McCowan C."/>
            <person name="Murphy C."/>
            <person name="Pearson M."/>
            <person name="Priest M."/>
            <person name="Roberts A."/>
            <person name="Saif S."/>
            <person name="Shea T."/>
            <person name="Sykes S."/>
            <person name="Wortman J."/>
            <person name="Nusbaum C."/>
            <person name="Birren B."/>
        </authorList>
    </citation>
    <scope>NUCLEOTIDE SEQUENCE [LARGE SCALE GENOMIC DNA]</scope>
    <source>
        <strain evidence="5">CBS 10117</strain>
    </source>
</reference>